<evidence type="ECO:0000313" key="2">
    <source>
        <dbReference type="Proteomes" id="UP000198553"/>
    </source>
</evidence>
<sequence>MHRFWRVIDCLLENMHRLLKVIDRLSEVIEKMVTKLCLGVTFVAGNRDSYRDSPGMFAPVSNK</sequence>
<reference evidence="2" key="1">
    <citation type="submission" date="2016-10" db="EMBL/GenBank/DDBJ databases">
        <authorList>
            <person name="Varghese N."/>
            <person name="Submissions S."/>
        </authorList>
    </citation>
    <scope>NUCLEOTIDE SEQUENCE [LARGE SCALE GENOMIC DNA]</scope>
    <source>
        <strain evidence="2">B48,IBRC-M 10115,DSM 25386,CECT 8001</strain>
    </source>
</reference>
<evidence type="ECO:0000313" key="1">
    <source>
        <dbReference type="EMBL" id="SEM94871.1"/>
    </source>
</evidence>
<keyword evidence="2" id="KW-1185">Reference proteome</keyword>
<dbReference type="EMBL" id="FOBW01000007">
    <property type="protein sequence ID" value="SEM94871.1"/>
    <property type="molecule type" value="Genomic_DNA"/>
</dbReference>
<dbReference type="Proteomes" id="UP000198553">
    <property type="component" value="Unassembled WGS sequence"/>
</dbReference>
<organism evidence="1 2">
    <name type="scientific">Mesobacillus persicus</name>
    <dbReference type="NCBI Taxonomy" id="930146"/>
    <lineage>
        <taxon>Bacteria</taxon>
        <taxon>Bacillati</taxon>
        <taxon>Bacillota</taxon>
        <taxon>Bacilli</taxon>
        <taxon>Bacillales</taxon>
        <taxon>Bacillaceae</taxon>
        <taxon>Mesobacillus</taxon>
    </lineage>
</organism>
<dbReference type="RefSeq" id="WP_090745268.1">
    <property type="nucleotide sequence ID" value="NZ_FOBW01000007.1"/>
</dbReference>
<accession>A0A1H8CHV2</accession>
<proteinExistence type="predicted"/>
<dbReference type="STRING" id="930146.SAMN05192533_107104"/>
<gene>
    <name evidence="1" type="ORF">SAMN05192533_107104</name>
</gene>
<dbReference type="AlphaFoldDB" id="A0A1H8CHV2"/>
<protein>
    <submittedName>
        <fullName evidence="1">Uncharacterized protein</fullName>
    </submittedName>
</protein>
<name>A0A1H8CHV2_9BACI</name>